<organism evidence="2">
    <name type="scientific">marine sediment metagenome</name>
    <dbReference type="NCBI Taxonomy" id="412755"/>
    <lineage>
        <taxon>unclassified sequences</taxon>
        <taxon>metagenomes</taxon>
        <taxon>ecological metagenomes</taxon>
    </lineage>
</organism>
<feature type="compositionally biased region" description="Basic and acidic residues" evidence="1">
    <location>
        <begin position="1"/>
        <end position="19"/>
    </location>
</feature>
<proteinExistence type="predicted"/>
<feature type="non-terminal residue" evidence="2">
    <location>
        <position position="1"/>
    </location>
</feature>
<comment type="caution">
    <text evidence="2">The sequence shown here is derived from an EMBL/GenBank/DDBJ whole genome shotgun (WGS) entry which is preliminary data.</text>
</comment>
<evidence type="ECO:0000313" key="2">
    <source>
        <dbReference type="EMBL" id="KKL21600.1"/>
    </source>
</evidence>
<feature type="region of interest" description="Disordered" evidence="1">
    <location>
        <begin position="1"/>
        <end position="21"/>
    </location>
</feature>
<name>A0A0F9BID2_9ZZZZ</name>
<dbReference type="EMBL" id="LAZR01037668">
    <property type="protein sequence ID" value="KKL21600.1"/>
    <property type="molecule type" value="Genomic_DNA"/>
</dbReference>
<gene>
    <name evidence="2" type="ORF">LCGC14_2443810</name>
</gene>
<evidence type="ECO:0000256" key="1">
    <source>
        <dbReference type="SAM" id="MobiDB-lite"/>
    </source>
</evidence>
<sequence length="46" mass="5275">DGDKEKLTDEQTADLEKTADQGWFTDEEKVAKEADEKKAMQEPDIF</sequence>
<dbReference type="AlphaFoldDB" id="A0A0F9BID2"/>
<reference evidence="2" key="1">
    <citation type="journal article" date="2015" name="Nature">
        <title>Complex archaea that bridge the gap between prokaryotes and eukaryotes.</title>
        <authorList>
            <person name="Spang A."/>
            <person name="Saw J.H."/>
            <person name="Jorgensen S.L."/>
            <person name="Zaremba-Niedzwiedzka K."/>
            <person name="Martijn J."/>
            <person name="Lind A.E."/>
            <person name="van Eijk R."/>
            <person name="Schleper C."/>
            <person name="Guy L."/>
            <person name="Ettema T.J."/>
        </authorList>
    </citation>
    <scope>NUCLEOTIDE SEQUENCE</scope>
</reference>
<protein>
    <submittedName>
        <fullName evidence="2">Uncharacterized protein</fullName>
    </submittedName>
</protein>
<accession>A0A0F9BID2</accession>